<keyword evidence="4" id="KW-1185">Reference proteome</keyword>
<evidence type="ECO:0000256" key="2">
    <source>
        <dbReference type="SAM" id="MobiDB-lite"/>
    </source>
</evidence>
<sequence length="194" mass="21196">MAQSASVNGPLFNDPPPAEEGWQGLANVLDALTPSVDTSIPLTPSDITNRIAQMLNDGRHQEALEVIEKRQAQREASGEIGQDVQLMFLRARALAANGKTNEAVEAYLAMTTDYPELPEPWNNLASLYIKQQKTDMAYDALNMALRANPNYTTAKANLAQVHLLKAYALYREAESAGMRAAAARAQAVQSILQR</sequence>
<dbReference type="InterPro" id="IPR011990">
    <property type="entry name" value="TPR-like_helical_dom_sf"/>
</dbReference>
<dbReference type="SMART" id="SM00028">
    <property type="entry name" value="TPR"/>
    <property type="match status" value="2"/>
</dbReference>
<evidence type="ECO:0000313" key="3">
    <source>
        <dbReference type="EMBL" id="MBC2770474.1"/>
    </source>
</evidence>
<keyword evidence="1" id="KW-0802">TPR repeat</keyword>
<organism evidence="3 4">
    <name type="scientific">Pusillimonas minor</name>
    <dbReference type="NCBI Taxonomy" id="2697024"/>
    <lineage>
        <taxon>Bacteria</taxon>
        <taxon>Pseudomonadati</taxon>
        <taxon>Pseudomonadota</taxon>
        <taxon>Betaproteobacteria</taxon>
        <taxon>Burkholderiales</taxon>
        <taxon>Alcaligenaceae</taxon>
        <taxon>Pusillimonas</taxon>
    </lineage>
</organism>
<gene>
    <name evidence="3" type="ORF">GTU67_11210</name>
</gene>
<dbReference type="InterPro" id="IPR019734">
    <property type="entry name" value="TPR_rpt"/>
</dbReference>
<proteinExistence type="predicted"/>
<dbReference type="PROSITE" id="PS50005">
    <property type="entry name" value="TPR"/>
    <property type="match status" value="1"/>
</dbReference>
<reference evidence="3 4" key="1">
    <citation type="submission" date="2020-08" db="EMBL/GenBank/DDBJ databases">
        <title>Paraeoetvoesia sp. YC-7-48 draft genome sequence.</title>
        <authorList>
            <person name="Yao L."/>
        </authorList>
    </citation>
    <scope>NUCLEOTIDE SEQUENCE [LARGE SCALE GENOMIC DNA]</scope>
    <source>
        <strain evidence="4">YC-7-48</strain>
    </source>
</reference>
<comment type="caution">
    <text evidence="3">The sequence shown here is derived from an EMBL/GenBank/DDBJ whole genome shotgun (WGS) entry which is preliminary data.</text>
</comment>
<dbReference type="Pfam" id="PF13181">
    <property type="entry name" value="TPR_8"/>
    <property type="match status" value="1"/>
</dbReference>
<dbReference type="AlphaFoldDB" id="A0A842HRL8"/>
<evidence type="ECO:0000256" key="1">
    <source>
        <dbReference type="PROSITE-ProRule" id="PRU00339"/>
    </source>
</evidence>
<dbReference type="SUPFAM" id="SSF48452">
    <property type="entry name" value="TPR-like"/>
    <property type="match status" value="1"/>
</dbReference>
<name>A0A842HRL8_9BURK</name>
<protein>
    <submittedName>
        <fullName evidence="3">Tetratricopeptide repeat protein</fullName>
    </submittedName>
</protein>
<dbReference type="Proteomes" id="UP000545386">
    <property type="component" value="Unassembled WGS sequence"/>
</dbReference>
<evidence type="ECO:0000313" key="4">
    <source>
        <dbReference type="Proteomes" id="UP000545386"/>
    </source>
</evidence>
<accession>A0A842HRL8</accession>
<dbReference type="EMBL" id="JACJUU010000008">
    <property type="protein sequence ID" value="MBC2770474.1"/>
    <property type="molecule type" value="Genomic_DNA"/>
</dbReference>
<dbReference type="Gene3D" id="1.25.40.10">
    <property type="entry name" value="Tetratricopeptide repeat domain"/>
    <property type="match status" value="1"/>
</dbReference>
<feature type="region of interest" description="Disordered" evidence="2">
    <location>
        <begin position="1"/>
        <end position="20"/>
    </location>
</feature>
<feature type="repeat" description="TPR" evidence="1">
    <location>
        <begin position="118"/>
        <end position="151"/>
    </location>
</feature>